<gene>
    <name evidence="1" type="ORF">EV645_6612</name>
</gene>
<accession>A0A4Q7WJ03</accession>
<evidence type="ECO:0000313" key="2">
    <source>
        <dbReference type="Proteomes" id="UP000292027"/>
    </source>
</evidence>
<keyword evidence="2" id="KW-1185">Reference proteome</keyword>
<name>A0A4Q7WJ03_9ACTN</name>
<sequence>MALDGLVRWVWEGLELPGLPLDYHFLLQGAVDRLWAARASYPVGLQHVEIFAAADLALLEAVPQMALRDRARPAEGFLRITSLTVLLTLLEQEGAVREALALSRRAQRIGGEAFVRDDLEAKVAALEGEDG</sequence>
<evidence type="ECO:0000313" key="1">
    <source>
        <dbReference type="EMBL" id="RZU10152.1"/>
    </source>
</evidence>
<reference evidence="1 2" key="1">
    <citation type="journal article" date="2015" name="Stand. Genomic Sci.">
        <title>Genomic Encyclopedia of Bacterial and Archaeal Type Strains, Phase III: the genomes of soil and plant-associated and newly described type strains.</title>
        <authorList>
            <person name="Whitman W.B."/>
            <person name="Woyke T."/>
            <person name="Klenk H.P."/>
            <person name="Zhou Y."/>
            <person name="Lilburn T.G."/>
            <person name="Beck B.J."/>
            <person name="De Vos P."/>
            <person name="Vandamme P."/>
            <person name="Eisen J.A."/>
            <person name="Garrity G."/>
            <person name="Hugenholtz P."/>
            <person name="Kyrpides N.C."/>
        </authorList>
    </citation>
    <scope>NUCLEOTIDE SEQUENCE [LARGE SCALE GENOMIC DNA]</scope>
    <source>
        <strain evidence="1 2">VKM Ac-2540</strain>
    </source>
</reference>
<proteinExistence type="predicted"/>
<dbReference type="Proteomes" id="UP000292027">
    <property type="component" value="Unassembled WGS sequence"/>
</dbReference>
<comment type="caution">
    <text evidence="1">The sequence shown here is derived from an EMBL/GenBank/DDBJ whole genome shotgun (WGS) entry which is preliminary data.</text>
</comment>
<organism evidence="1 2">
    <name type="scientific">Kribbella rubisoli</name>
    <dbReference type="NCBI Taxonomy" id="3075929"/>
    <lineage>
        <taxon>Bacteria</taxon>
        <taxon>Bacillati</taxon>
        <taxon>Actinomycetota</taxon>
        <taxon>Actinomycetes</taxon>
        <taxon>Propionibacteriales</taxon>
        <taxon>Kribbellaceae</taxon>
        <taxon>Kribbella</taxon>
    </lineage>
</organism>
<dbReference type="RefSeq" id="WP_130447942.1">
    <property type="nucleotide sequence ID" value="NZ_SHKR01000016.1"/>
</dbReference>
<dbReference type="OrthoDB" id="4168098at2"/>
<protein>
    <submittedName>
        <fullName evidence="1">Uncharacterized protein</fullName>
    </submittedName>
</protein>
<dbReference type="AlphaFoldDB" id="A0A4Q7WJ03"/>
<dbReference type="EMBL" id="SHKR01000016">
    <property type="protein sequence ID" value="RZU10152.1"/>
    <property type="molecule type" value="Genomic_DNA"/>
</dbReference>